<dbReference type="SMART" id="SM00646">
    <property type="entry name" value="Ami_3"/>
    <property type="match status" value="1"/>
</dbReference>
<dbReference type="InterPro" id="IPR007730">
    <property type="entry name" value="SPOR-like_dom"/>
</dbReference>
<accession>A0ABQ0AUX0</accession>
<dbReference type="Gene3D" id="3.40.630.40">
    <property type="entry name" value="Zn-dependent exopeptidases"/>
    <property type="match status" value="1"/>
</dbReference>
<keyword evidence="5" id="KW-1185">Reference proteome</keyword>
<dbReference type="SUPFAM" id="SSF110997">
    <property type="entry name" value="Sporulation related repeat"/>
    <property type="match status" value="1"/>
</dbReference>
<dbReference type="EMBL" id="BAABXL010000001">
    <property type="protein sequence ID" value="GAA6267742.1"/>
    <property type="molecule type" value="Genomic_DNA"/>
</dbReference>
<dbReference type="InterPro" id="IPR002508">
    <property type="entry name" value="MurNAc-LAA_cat"/>
</dbReference>
<evidence type="ECO:0000256" key="1">
    <source>
        <dbReference type="ARBA" id="ARBA00022801"/>
    </source>
</evidence>
<dbReference type="PANTHER" id="PTHR30404">
    <property type="entry name" value="N-ACETYLMURAMOYL-L-ALANINE AMIDASE"/>
    <property type="match status" value="1"/>
</dbReference>
<comment type="caution">
    <text evidence="4">The sequence shown here is derived from an EMBL/GenBank/DDBJ whole genome shotgun (WGS) entry which is preliminary data.</text>
</comment>
<feature type="domain" description="SPOR" evidence="3">
    <location>
        <begin position="186"/>
        <end position="261"/>
    </location>
</feature>
<dbReference type="RefSeq" id="WP_176254259.1">
    <property type="nucleotide sequence ID" value="NZ_BAABXL010000001.1"/>
</dbReference>
<feature type="region of interest" description="Disordered" evidence="2">
    <location>
        <begin position="1"/>
        <end position="23"/>
    </location>
</feature>
<evidence type="ECO:0000256" key="2">
    <source>
        <dbReference type="SAM" id="MobiDB-lite"/>
    </source>
</evidence>
<evidence type="ECO:0000259" key="3">
    <source>
        <dbReference type="PROSITE" id="PS51724"/>
    </source>
</evidence>
<dbReference type="InterPro" id="IPR036680">
    <property type="entry name" value="SPOR-like_sf"/>
</dbReference>
<name>A0ABQ0AUX0_9FIRM</name>
<dbReference type="CDD" id="cd02696">
    <property type="entry name" value="MurNAc-LAA"/>
    <property type="match status" value="1"/>
</dbReference>
<dbReference type="Proteomes" id="UP001600894">
    <property type="component" value="Unassembled WGS sequence"/>
</dbReference>
<dbReference type="InterPro" id="IPR050695">
    <property type="entry name" value="N-acetylmuramoyl_amidase_3"/>
</dbReference>
<proteinExistence type="predicted"/>
<evidence type="ECO:0000313" key="4">
    <source>
        <dbReference type="EMBL" id="GAA6267742.1"/>
    </source>
</evidence>
<dbReference type="SUPFAM" id="SSF53187">
    <property type="entry name" value="Zn-dependent exopeptidases"/>
    <property type="match status" value="1"/>
</dbReference>
<sequence>MENRRSVILDAGHGGAEPGAMYQGRREKDDTLRLALAVGEKLENRGVDVMYTRTTDVYDSPLEKAQIANRSGADLFVSLHRNAMPVPGTGSGAVTLVYEDSGIPALLAENIQQNLVETGFKDLGIQERPGIIVLRRTQMPAVLVEAGFIDNPEDNQLFDENFDAIAQGIADGILATFSQLKARAEAGKNQYYQVQVGAYRSRREAEQLQRELAAKGFPAFLVYDNGWYKVRSGAFLQMDNGVQMEQRLRAAGYPTMLVREPAVY</sequence>
<organism evidence="4 5">
    <name type="scientific">Enterocloster alcoholdehydrogenati</name>
    <dbReference type="NCBI Taxonomy" id="2547410"/>
    <lineage>
        <taxon>Bacteria</taxon>
        <taxon>Bacillati</taxon>
        <taxon>Bacillota</taxon>
        <taxon>Clostridia</taxon>
        <taxon>Lachnospirales</taxon>
        <taxon>Lachnospiraceae</taxon>
        <taxon>Enterocloster</taxon>
    </lineage>
</organism>
<evidence type="ECO:0000313" key="5">
    <source>
        <dbReference type="Proteomes" id="UP001600894"/>
    </source>
</evidence>
<protein>
    <recommendedName>
        <fullName evidence="3">SPOR domain-containing protein</fullName>
    </recommendedName>
</protein>
<dbReference type="Pfam" id="PF05036">
    <property type="entry name" value="SPOR"/>
    <property type="match status" value="1"/>
</dbReference>
<dbReference type="PROSITE" id="PS51724">
    <property type="entry name" value="SPOR"/>
    <property type="match status" value="1"/>
</dbReference>
<gene>
    <name evidence="4" type="ORF">F130042H8_08020</name>
</gene>
<dbReference type="Gene3D" id="3.30.70.1070">
    <property type="entry name" value="Sporulation related repeat"/>
    <property type="match status" value="1"/>
</dbReference>
<dbReference type="Pfam" id="PF01520">
    <property type="entry name" value="Amidase_3"/>
    <property type="match status" value="1"/>
</dbReference>
<dbReference type="PANTHER" id="PTHR30404:SF0">
    <property type="entry name" value="N-ACETYLMURAMOYL-L-ALANINE AMIDASE AMIC"/>
    <property type="match status" value="1"/>
</dbReference>
<reference evidence="4 5" key="1">
    <citation type="submission" date="2024-04" db="EMBL/GenBank/DDBJ databases">
        <title>Defined microbial consortia suppress multidrug-resistant proinflammatory Enterobacteriaceae via ecological control.</title>
        <authorList>
            <person name="Furuichi M."/>
            <person name="Kawaguchi T."/>
            <person name="Pust M."/>
            <person name="Yasuma K."/>
            <person name="Plichta D."/>
            <person name="Hasegawa N."/>
            <person name="Ohya T."/>
            <person name="Bhattarai S."/>
            <person name="Sasajima S."/>
            <person name="Aoto Y."/>
            <person name="Tuganbaev T."/>
            <person name="Yaginuma M."/>
            <person name="Ueda M."/>
            <person name="Okahashi N."/>
            <person name="Amafuji K."/>
            <person name="Kiridooshi Y."/>
            <person name="Sugita K."/>
            <person name="Strazar M."/>
            <person name="Skelly A."/>
            <person name="Suda W."/>
            <person name="Hattori M."/>
            <person name="Nakamoto N."/>
            <person name="Caballero S."/>
            <person name="Norman J."/>
            <person name="Olle B."/>
            <person name="Tanoue T."/>
            <person name="Arita M."/>
            <person name="Bucci V."/>
            <person name="Atarashi K."/>
            <person name="Xavier R."/>
            <person name="Honda K."/>
        </authorList>
    </citation>
    <scope>NUCLEOTIDE SEQUENCE [LARGE SCALE GENOMIC DNA]</scope>
    <source>
        <strain evidence="5">f13</strain>
    </source>
</reference>
<keyword evidence="1" id="KW-0378">Hydrolase</keyword>